<dbReference type="AlphaFoldDB" id="A0A4P6XK71"/>
<dbReference type="Proteomes" id="UP000292447">
    <property type="component" value="Chromosome II"/>
</dbReference>
<gene>
    <name evidence="3" type="ORF">METSCH_B09410</name>
</gene>
<proteinExistence type="predicted"/>
<feature type="compositionally biased region" description="Polar residues" evidence="2">
    <location>
        <begin position="52"/>
        <end position="63"/>
    </location>
</feature>
<feature type="compositionally biased region" description="Basic and acidic residues" evidence="2">
    <location>
        <begin position="1"/>
        <end position="11"/>
    </location>
</feature>
<sequence>MSDDHSQDTRGRTQTSPSRRMGNPDNLGAIPVPKLGPSPIFIHASPGRNRRSSISAVNGQKRSLSPARLTTVPSVRQSGSPERRLQIQELESRLLKLALSALLSPKLEPSGNLFEDVKERSIPSELKHKPLDKSPKRARFADPPETTENNMEITTPPSNLADTLERVSNTLTATAVSLRDVKETQREILAELGRLKEEVAKLRKSEKSQNGVT</sequence>
<organism evidence="3 4">
    <name type="scientific">Metschnikowia aff. pulcherrima</name>
    <dbReference type="NCBI Taxonomy" id="2163413"/>
    <lineage>
        <taxon>Eukaryota</taxon>
        <taxon>Fungi</taxon>
        <taxon>Dikarya</taxon>
        <taxon>Ascomycota</taxon>
        <taxon>Saccharomycotina</taxon>
        <taxon>Pichiomycetes</taxon>
        <taxon>Metschnikowiaceae</taxon>
        <taxon>Metschnikowia</taxon>
    </lineage>
</organism>
<feature type="compositionally biased region" description="Polar residues" evidence="2">
    <location>
        <begin position="71"/>
        <end position="80"/>
    </location>
</feature>
<keyword evidence="1" id="KW-0175">Coiled coil</keyword>
<feature type="region of interest" description="Disordered" evidence="2">
    <location>
        <begin position="127"/>
        <end position="158"/>
    </location>
</feature>
<protein>
    <submittedName>
        <fullName evidence="3">Uncharacterized protein</fullName>
    </submittedName>
</protein>
<dbReference type="EMBL" id="CP034457">
    <property type="protein sequence ID" value="QBM87732.1"/>
    <property type="molecule type" value="Genomic_DNA"/>
</dbReference>
<evidence type="ECO:0000313" key="3">
    <source>
        <dbReference type="EMBL" id="QBM87732.1"/>
    </source>
</evidence>
<evidence type="ECO:0000256" key="1">
    <source>
        <dbReference type="SAM" id="Coils"/>
    </source>
</evidence>
<accession>A0A4P6XK71</accession>
<evidence type="ECO:0000313" key="4">
    <source>
        <dbReference type="Proteomes" id="UP000292447"/>
    </source>
</evidence>
<name>A0A4P6XK71_9ASCO</name>
<keyword evidence="4" id="KW-1185">Reference proteome</keyword>
<feature type="region of interest" description="Disordered" evidence="2">
    <location>
        <begin position="1"/>
        <end position="83"/>
    </location>
</feature>
<reference evidence="4" key="1">
    <citation type="submission" date="2019-03" db="EMBL/GenBank/DDBJ databases">
        <title>Snf2 controls pulcherriminic acid biosynthesis and connects pigmentation and antifungal activity of the yeast Metschnikowia pulcherrima.</title>
        <authorList>
            <person name="Gore-Lloyd D."/>
            <person name="Sumann I."/>
            <person name="Brachmann A.O."/>
            <person name="Schneeberger K."/>
            <person name="Ortiz-Merino R.A."/>
            <person name="Moreno-Beltran M."/>
            <person name="Schlaefli M."/>
            <person name="Kirner P."/>
            <person name="Santos Kron A."/>
            <person name="Wolfe K.H."/>
            <person name="Piel J."/>
            <person name="Ahrens C.H."/>
            <person name="Henk D."/>
            <person name="Freimoser F.M."/>
        </authorList>
    </citation>
    <scope>NUCLEOTIDE SEQUENCE [LARGE SCALE GENOMIC DNA]</scope>
    <source>
        <strain evidence="4">APC 1.2</strain>
    </source>
</reference>
<feature type="coiled-coil region" evidence="1">
    <location>
        <begin position="178"/>
        <end position="205"/>
    </location>
</feature>
<feature type="compositionally biased region" description="Basic and acidic residues" evidence="2">
    <location>
        <begin position="127"/>
        <end position="142"/>
    </location>
</feature>
<evidence type="ECO:0000256" key="2">
    <source>
        <dbReference type="SAM" id="MobiDB-lite"/>
    </source>
</evidence>
<feature type="compositionally biased region" description="Polar residues" evidence="2">
    <location>
        <begin position="146"/>
        <end position="158"/>
    </location>
</feature>